<dbReference type="InterPro" id="IPR036271">
    <property type="entry name" value="Tet_transcr_reg_TetR-rel_C_sf"/>
</dbReference>
<dbReference type="RefSeq" id="WP_191754675.1">
    <property type="nucleotide sequence ID" value="NZ_JACSQM010000007.1"/>
</dbReference>
<accession>A0ABR8SPU3</accession>
<dbReference type="Pfam" id="PF08360">
    <property type="entry name" value="TetR_C_5"/>
    <property type="match status" value="1"/>
</dbReference>
<dbReference type="PROSITE" id="PS50977">
    <property type="entry name" value="HTH_TETR_2"/>
    <property type="match status" value="1"/>
</dbReference>
<dbReference type="Pfam" id="PF00440">
    <property type="entry name" value="TetR_N"/>
    <property type="match status" value="1"/>
</dbReference>
<dbReference type="PRINTS" id="PR00455">
    <property type="entry name" value="HTHTETR"/>
</dbReference>
<dbReference type="Gene3D" id="1.10.10.60">
    <property type="entry name" value="Homeodomain-like"/>
    <property type="match status" value="1"/>
</dbReference>
<evidence type="ECO:0000313" key="5">
    <source>
        <dbReference type="Proteomes" id="UP000603641"/>
    </source>
</evidence>
<evidence type="ECO:0000259" key="3">
    <source>
        <dbReference type="PROSITE" id="PS50977"/>
    </source>
</evidence>
<dbReference type="PANTHER" id="PTHR43479:SF11">
    <property type="entry name" value="ACREF_ENVCD OPERON REPRESSOR-RELATED"/>
    <property type="match status" value="1"/>
</dbReference>
<evidence type="ECO:0000256" key="1">
    <source>
        <dbReference type="ARBA" id="ARBA00023125"/>
    </source>
</evidence>
<evidence type="ECO:0000313" key="4">
    <source>
        <dbReference type="EMBL" id="MBD7965445.1"/>
    </source>
</evidence>
<feature type="domain" description="HTH tetR-type" evidence="3">
    <location>
        <begin position="9"/>
        <end position="69"/>
    </location>
</feature>
<dbReference type="Proteomes" id="UP000603641">
    <property type="component" value="Unassembled WGS sequence"/>
</dbReference>
<dbReference type="SUPFAM" id="SSF48498">
    <property type="entry name" value="Tetracyclin repressor-like, C-terminal domain"/>
    <property type="match status" value="1"/>
</dbReference>
<proteinExistence type="predicted"/>
<protein>
    <submittedName>
        <fullName evidence="4">TetR family transcriptional regulator</fullName>
    </submittedName>
</protein>
<organism evidence="4 5">
    <name type="scientific">Fictibacillus norfolkensis</name>
    <dbReference type="NCBI Taxonomy" id="2762233"/>
    <lineage>
        <taxon>Bacteria</taxon>
        <taxon>Bacillati</taxon>
        <taxon>Bacillota</taxon>
        <taxon>Bacilli</taxon>
        <taxon>Bacillales</taxon>
        <taxon>Fictibacillaceae</taxon>
        <taxon>Fictibacillus</taxon>
    </lineage>
</organism>
<feature type="DNA-binding region" description="H-T-H motif" evidence="2">
    <location>
        <begin position="32"/>
        <end position="51"/>
    </location>
</feature>
<dbReference type="EMBL" id="JACSQM010000007">
    <property type="protein sequence ID" value="MBD7965445.1"/>
    <property type="molecule type" value="Genomic_DNA"/>
</dbReference>
<name>A0ABR8SPU3_9BACL</name>
<dbReference type="InterPro" id="IPR050624">
    <property type="entry name" value="HTH-type_Tx_Regulator"/>
</dbReference>
<evidence type="ECO:0000256" key="2">
    <source>
        <dbReference type="PROSITE-ProRule" id="PRU00335"/>
    </source>
</evidence>
<dbReference type="SUPFAM" id="SSF46689">
    <property type="entry name" value="Homeodomain-like"/>
    <property type="match status" value="1"/>
</dbReference>
<dbReference type="InterPro" id="IPR009057">
    <property type="entry name" value="Homeodomain-like_sf"/>
</dbReference>
<dbReference type="InterPro" id="IPR013571">
    <property type="entry name" value="Tscrpt_reg_QacR_C"/>
</dbReference>
<keyword evidence="1 2" id="KW-0238">DNA-binding</keyword>
<dbReference type="Gene3D" id="1.10.357.10">
    <property type="entry name" value="Tetracycline Repressor, domain 2"/>
    <property type="match status" value="1"/>
</dbReference>
<comment type="caution">
    <text evidence="4">The sequence shown here is derived from an EMBL/GenBank/DDBJ whole genome shotgun (WGS) entry which is preliminary data.</text>
</comment>
<reference evidence="4 5" key="1">
    <citation type="submission" date="2020-08" db="EMBL/GenBank/DDBJ databases">
        <title>A Genomic Blueprint of the Chicken Gut Microbiome.</title>
        <authorList>
            <person name="Gilroy R."/>
            <person name="Ravi A."/>
            <person name="Getino M."/>
            <person name="Pursley I."/>
            <person name="Horton D.L."/>
            <person name="Alikhan N.-F."/>
            <person name="Baker D."/>
            <person name="Gharbi K."/>
            <person name="Hall N."/>
            <person name="Watson M."/>
            <person name="Adriaenssens E.M."/>
            <person name="Foster-Nyarko E."/>
            <person name="Jarju S."/>
            <person name="Secka A."/>
            <person name="Antonio M."/>
            <person name="Oren A."/>
            <person name="Chaudhuri R."/>
            <person name="La Ragione R.M."/>
            <person name="Hildebrand F."/>
            <person name="Pallen M.J."/>
        </authorList>
    </citation>
    <scope>NUCLEOTIDE SEQUENCE [LARGE SCALE GENOMIC DNA]</scope>
    <source>
        <strain evidence="4 5">Sa2CUA10</strain>
    </source>
</reference>
<dbReference type="PANTHER" id="PTHR43479">
    <property type="entry name" value="ACREF/ENVCD OPERON REPRESSOR-RELATED"/>
    <property type="match status" value="1"/>
</dbReference>
<gene>
    <name evidence="4" type="ORF">H9648_15395</name>
</gene>
<sequence length="195" mass="22440">MNKRRYNSETAKQEIMEKAWLLFSQKGYSQTSVSDISKASGYSKGHIYYHFENKEKLFVLLAQQTMKEWFIKWMNKENEYSSASEKLYGMAMHVLYNYQTPLLKGGQELASNPESSTESLKQLYELAVIPMGAYRAILVQGIEEGEFKKGNVEEWTVLIGTWLGGLCQLTNTQDTRSLEPLFKKAVSMFLESIQN</sequence>
<keyword evidence="5" id="KW-1185">Reference proteome</keyword>
<dbReference type="InterPro" id="IPR001647">
    <property type="entry name" value="HTH_TetR"/>
</dbReference>